<dbReference type="SUPFAM" id="SSF53098">
    <property type="entry name" value="Ribonuclease H-like"/>
    <property type="match status" value="1"/>
</dbReference>
<feature type="region of interest" description="Disordered" evidence="6">
    <location>
        <begin position="44"/>
        <end position="75"/>
    </location>
</feature>
<dbReference type="Gene3D" id="3.10.20.370">
    <property type="match status" value="1"/>
</dbReference>
<organism evidence="8 9">
    <name type="scientific">Chara braunii</name>
    <name type="common">Braun's stonewort</name>
    <dbReference type="NCBI Taxonomy" id="69332"/>
    <lineage>
        <taxon>Eukaryota</taxon>
        <taxon>Viridiplantae</taxon>
        <taxon>Streptophyta</taxon>
        <taxon>Charophyceae</taxon>
        <taxon>Charales</taxon>
        <taxon>Characeae</taxon>
        <taxon>Chara</taxon>
    </lineage>
</organism>
<dbReference type="InterPro" id="IPR021109">
    <property type="entry name" value="Peptidase_aspartic_dom_sf"/>
</dbReference>
<dbReference type="CDD" id="cd00303">
    <property type="entry name" value="retropepsin_like"/>
    <property type="match status" value="1"/>
</dbReference>
<keyword evidence="4" id="KW-0255">Endonuclease</keyword>
<keyword evidence="4" id="KW-0378">Hydrolase</keyword>
<evidence type="ECO:0000313" key="8">
    <source>
        <dbReference type="EMBL" id="GBG88004.1"/>
    </source>
</evidence>
<evidence type="ECO:0000259" key="7">
    <source>
        <dbReference type="PROSITE" id="PS50994"/>
    </source>
</evidence>
<evidence type="ECO:0000313" key="9">
    <source>
        <dbReference type="Proteomes" id="UP000265515"/>
    </source>
</evidence>
<dbReference type="PANTHER" id="PTHR37984">
    <property type="entry name" value="PROTEIN CBG26694"/>
    <property type="match status" value="1"/>
</dbReference>
<dbReference type="InterPro" id="IPR036397">
    <property type="entry name" value="RNaseH_sf"/>
</dbReference>
<dbReference type="InterPro" id="IPR043502">
    <property type="entry name" value="DNA/RNA_pol_sf"/>
</dbReference>
<dbReference type="EMBL" id="BFEA01000644">
    <property type="protein sequence ID" value="GBG88004.1"/>
    <property type="molecule type" value="Genomic_DNA"/>
</dbReference>
<name>A0A388M0A6_CHABU</name>
<dbReference type="GO" id="GO:0004519">
    <property type="term" value="F:endonuclease activity"/>
    <property type="evidence" value="ECO:0007669"/>
    <property type="project" value="UniProtKB-KW"/>
</dbReference>
<feature type="compositionally biased region" description="Basic and acidic residues" evidence="6">
    <location>
        <begin position="476"/>
        <end position="491"/>
    </location>
</feature>
<feature type="compositionally biased region" description="Polar residues" evidence="6">
    <location>
        <begin position="8"/>
        <end position="24"/>
    </location>
</feature>
<feature type="region of interest" description="Disordered" evidence="6">
    <location>
        <begin position="463"/>
        <end position="492"/>
    </location>
</feature>
<reference evidence="8 9" key="1">
    <citation type="journal article" date="2018" name="Cell">
        <title>The Chara Genome: Secondary Complexity and Implications for Plant Terrestrialization.</title>
        <authorList>
            <person name="Nishiyama T."/>
            <person name="Sakayama H."/>
            <person name="Vries J.D."/>
            <person name="Buschmann H."/>
            <person name="Saint-Marcoux D."/>
            <person name="Ullrich K.K."/>
            <person name="Haas F.B."/>
            <person name="Vanderstraeten L."/>
            <person name="Becker D."/>
            <person name="Lang D."/>
            <person name="Vosolsobe S."/>
            <person name="Rombauts S."/>
            <person name="Wilhelmsson P.K.I."/>
            <person name="Janitza P."/>
            <person name="Kern R."/>
            <person name="Heyl A."/>
            <person name="Rumpler F."/>
            <person name="Villalobos L.I.A.C."/>
            <person name="Clay J.M."/>
            <person name="Skokan R."/>
            <person name="Toyoda A."/>
            <person name="Suzuki Y."/>
            <person name="Kagoshima H."/>
            <person name="Schijlen E."/>
            <person name="Tajeshwar N."/>
            <person name="Catarino B."/>
            <person name="Hetherington A.J."/>
            <person name="Saltykova A."/>
            <person name="Bonnot C."/>
            <person name="Breuninger H."/>
            <person name="Symeonidi A."/>
            <person name="Radhakrishnan G.V."/>
            <person name="Van Nieuwerburgh F."/>
            <person name="Deforce D."/>
            <person name="Chang C."/>
            <person name="Karol K.G."/>
            <person name="Hedrich R."/>
            <person name="Ulvskov P."/>
            <person name="Glockner G."/>
            <person name="Delwiche C.F."/>
            <person name="Petrasek J."/>
            <person name="Van de Peer Y."/>
            <person name="Friml J."/>
            <person name="Beilby M."/>
            <person name="Dolan L."/>
            <person name="Kohara Y."/>
            <person name="Sugano S."/>
            <person name="Fujiyama A."/>
            <person name="Delaux P.-M."/>
            <person name="Quint M."/>
            <person name="TheiBen G."/>
            <person name="Hagemann M."/>
            <person name="Harholt J."/>
            <person name="Dunand C."/>
            <person name="Zachgo S."/>
            <person name="Langdale J."/>
            <person name="Maumus F."/>
            <person name="Straeten D.V.D."/>
            <person name="Gould S.B."/>
            <person name="Rensing S.A."/>
        </authorList>
    </citation>
    <scope>NUCLEOTIDE SEQUENCE [LARGE SCALE GENOMIC DNA]</scope>
    <source>
        <strain evidence="8 9">S276</strain>
    </source>
</reference>
<dbReference type="CDD" id="cd09274">
    <property type="entry name" value="RNase_HI_RT_Ty3"/>
    <property type="match status" value="1"/>
</dbReference>
<evidence type="ECO:0000256" key="2">
    <source>
        <dbReference type="ARBA" id="ARBA00022695"/>
    </source>
</evidence>
<dbReference type="FunFam" id="3.10.20.370:FF:000001">
    <property type="entry name" value="Retrovirus-related Pol polyprotein from transposon 17.6-like protein"/>
    <property type="match status" value="1"/>
</dbReference>
<dbReference type="Pfam" id="PF17921">
    <property type="entry name" value="Integrase_H2C2"/>
    <property type="match status" value="1"/>
</dbReference>
<dbReference type="InterPro" id="IPR001584">
    <property type="entry name" value="Integrase_cat-core"/>
</dbReference>
<sequence length="1520" mass="170682">MEAEKATNPPTIDSTASRLPTTPAVTRGCEELWSLRERVLGWFDPEGTAKTTEGQKAGKEGPDTSMAGEASSSEGGLRKIASSLVRARNKNQGYLADAKKKSTFDGANITEFLIDYENLAALLKWTEEERMDHLGQHVSLSLGRDIMAIVAASRSWKETRDVMMRKYLAAEKMATEADLATVQRKNFATYNDFLREFTLVALRIPGVTDRIMSKYFLRQFSEFDKDKILSAYQQTSKFVNTRDVDSSTVTDLVEKTVVTETLALLKEGEVIDLTGRTRDKVKKGIESLHERVHGVDNKIERVENALLVMQAQVSRPALPPQEAVVPPGVANRGFGRRDPANEQIRYCTAMGHYVRACPKLNHDILKRRCTRSLKGEIFGPQGERVNWNSPGGMRRVIIMLNGLEIAAVEAEPVVEIIWDQLRGRGPQVNFILENDGRDRVNATTRLGTAGRRIISDTVMEEVARSSEPQAEPEAGEPEKVYGKPREEEPTDKVTAAKKKFRYQIPILTMPEIDDTLSKLLGTMVSVSFQTMLQTSPRLLKGLRQLLTRRRVEIDENPEAPEEEREEEAPQEVANLQRSRGDLEDLEKVFADIRLSLPDREGGEVMRAPPGTKLSFHALPVGKLKIQIGTHHTDALVDGGEEITLIRRDFATLTGCTVNKEVTGSIRGAGGEIPFAGYVTKCAVKAGIRESIWSFQRTTVMEEMDHDIILGRPWCANVEMIGMHLHDGTYMVDIEDPVTGRGELLRLLGTGGDPPKGKLATWSPSFEDSARKGAFTRMEGMRERVEIMIEEAFNKKEWIKMGLPQKKRRQEDEVLGGMVAEKESEVELSASLPKQKEVRLDVPEVALEISDLLQLIKALRYHKVGVDLAALAKFEGEVQKGYCLNGKLVTEAQQRMLAVVGDMFPEKCEPYIDDNRIKGAQEKDDTKVQPGIQKFVWDHLQDIKDLLRRFLVYSITASGPKSILAVLEVTILGFRCGAHGRKPNSAKTDKISQWPTPLRTTTEVRAFLGVVGFWRIFIKNFARSAEPIRAIIREEGTMDWTEEREGAVQTLKDILTSEQVALSALFFNDEVGRPFILETDGGPLAVGGVLIQRDEKGKERPIRFESRTLNSAERRYSQFKKEVLAILHCLKTFQAYLFGRRFILRIDPTNVAGALKNYRPIDPTVGRWAAFIWQFDYKIERIAGVRNKADRLSRVCITPEGVEEGEPIDAFLEYEGGTLAVDNERMGEECASGELLIRTLEKGAPAVVAELREGPVTTRGRKEERDSWGAIVGPKEELIAMAVEGGREAVMSLVESWERKELRWMVNQMQERKNEDQEGKEFFYAQIYEGIFREIGLLLVGNKLPMEVSTKAREEAERYALKGGHLFRREEGAMPIRIVCGRSRQLDVIQAMHDGPAGGHRSSKGTLAKIVPLYYWPDMAGMVAIYCQTCLICQERSSARVFEPLRPTRVLGSGHQVHLDLAVMPVSTDGYRYILDARDNLSGFVEAIALKKKTGRSVADWTEDFYLRHPFVRRFIADNGT</sequence>
<feature type="region of interest" description="Disordered" evidence="6">
    <location>
        <begin position="553"/>
        <end position="577"/>
    </location>
</feature>
<keyword evidence="2" id="KW-0548">Nucleotidyltransferase</keyword>
<dbReference type="Gramene" id="GBG88004">
    <property type="protein sequence ID" value="GBG88004"/>
    <property type="gene ID" value="CBR_g46375"/>
</dbReference>
<gene>
    <name evidence="8" type="ORF">CBR_g46375</name>
</gene>
<dbReference type="InterPro" id="IPR050951">
    <property type="entry name" value="Retrovirus_Pol_polyprotein"/>
</dbReference>
<dbReference type="InterPro" id="IPR012337">
    <property type="entry name" value="RNaseH-like_sf"/>
</dbReference>
<dbReference type="InterPro" id="IPR043128">
    <property type="entry name" value="Rev_trsase/Diguanyl_cyclase"/>
</dbReference>
<dbReference type="GO" id="GO:0003676">
    <property type="term" value="F:nucleic acid binding"/>
    <property type="evidence" value="ECO:0007669"/>
    <property type="project" value="InterPro"/>
</dbReference>
<feature type="domain" description="Integrase catalytic" evidence="7">
    <location>
        <begin position="1442"/>
        <end position="1520"/>
    </location>
</feature>
<dbReference type="GO" id="GO:0016787">
    <property type="term" value="F:hydrolase activity"/>
    <property type="evidence" value="ECO:0007669"/>
    <property type="project" value="UniProtKB-KW"/>
</dbReference>
<dbReference type="Gene3D" id="3.30.420.10">
    <property type="entry name" value="Ribonuclease H-like superfamily/Ribonuclease H"/>
    <property type="match status" value="1"/>
</dbReference>
<evidence type="ECO:0000256" key="3">
    <source>
        <dbReference type="ARBA" id="ARBA00022722"/>
    </source>
</evidence>
<evidence type="ECO:0000256" key="1">
    <source>
        <dbReference type="ARBA" id="ARBA00022679"/>
    </source>
</evidence>
<accession>A0A388M0A6</accession>
<keyword evidence="3" id="KW-0540">Nuclease</keyword>
<evidence type="ECO:0000256" key="4">
    <source>
        <dbReference type="ARBA" id="ARBA00022759"/>
    </source>
</evidence>
<protein>
    <recommendedName>
        <fullName evidence="7">Integrase catalytic domain-containing protein</fullName>
    </recommendedName>
</protein>
<dbReference type="Pfam" id="PF17919">
    <property type="entry name" value="RT_RNaseH_2"/>
    <property type="match status" value="1"/>
</dbReference>
<dbReference type="SUPFAM" id="SSF56672">
    <property type="entry name" value="DNA/RNA polymerases"/>
    <property type="match status" value="1"/>
</dbReference>
<dbReference type="PANTHER" id="PTHR37984:SF5">
    <property type="entry name" value="PROTEIN NYNRIN-LIKE"/>
    <property type="match status" value="1"/>
</dbReference>
<dbReference type="Gene3D" id="3.30.70.270">
    <property type="match status" value="2"/>
</dbReference>
<dbReference type="InterPro" id="IPR041588">
    <property type="entry name" value="Integrase_H2C2"/>
</dbReference>
<dbReference type="GO" id="GO:0015074">
    <property type="term" value="P:DNA integration"/>
    <property type="evidence" value="ECO:0007669"/>
    <property type="project" value="InterPro"/>
</dbReference>
<dbReference type="GO" id="GO:0003964">
    <property type="term" value="F:RNA-directed DNA polymerase activity"/>
    <property type="evidence" value="ECO:0007669"/>
    <property type="project" value="UniProtKB-KW"/>
</dbReference>
<dbReference type="PROSITE" id="PS50994">
    <property type="entry name" value="INTEGRASE"/>
    <property type="match status" value="1"/>
</dbReference>
<keyword evidence="1" id="KW-0808">Transferase</keyword>
<comment type="caution">
    <text evidence="8">The sequence shown here is derived from an EMBL/GenBank/DDBJ whole genome shotgun (WGS) entry which is preliminary data.</text>
</comment>
<keyword evidence="9" id="KW-1185">Reference proteome</keyword>
<dbReference type="Proteomes" id="UP000265515">
    <property type="component" value="Unassembled WGS sequence"/>
</dbReference>
<evidence type="ECO:0000256" key="6">
    <source>
        <dbReference type="SAM" id="MobiDB-lite"/>
    </source>
</evidence>
<feature type="region of interest" description="Disordered" evidence="6">
    <location>
        <begin position="1"/>
        <end position="24"/>
    </location>
</feature>
<feature type="compositionally biased region" description="Acidic residues" evidence="6">
    <location>
        <begin position="554"/>
        <end position="569"/>
    </location>
</feature>
<dbReference type="InterPro" id="IPR041577">
    <property type="entry name" value="RT_RNaseH_2"/>
</dbReference>
<dbReference type="Gene3D" id="1.10.340.70">
    <property type="match status" value="1"/>
</dbReference>
<proteinExistence type="predicted"/>
<dbReference type="Gene3D" id="2.40.70.10">
    <property type="entry name" value="Acid Proteases"/>
    <property type="match status" value="1"/>
</dbReference>
<keyword evidence="5" id="KW-0511">Multifunctional enzyme</keyword>
<evidence type="ECO:0000256" key="5">
    <source>
        <dbReference type="ARBA" id="ARBA00023268"/>
    </source>
</evidence>